<comment type="subcellular location">
    <subcellularLocation>
        <location evidence="1">Target cell membrane</location>
    </subcellularLocation>
</comment>
<keyword evidence="7" id="KW-0862">Zinc</keyword>
<feature type="domain" description="BTB" evidence="13">
    <location>
        <begin position="61"/>
        <end position="126"/>
    </location>
</feature>
<keyword evidence="8" id="KW-0638">Presynaptic neurotoxin</keyword>
<evidence type="ECO:0000259" key="13">
    <source>
        <dbReference type="PROSITE" id="PS50097"/>
    </source>
</evidence>
<dbReference type="SUPFAM" id="SSF48403">
    <property type="entry name" value="Ankyrin repeat"/>
    <property type="match status" value="3"/>
</dbReference>
<evidence type="ECO:0000256" key="7">
    <source>
        <dbReference type="ARBA" id="ARBA00022833"/>
    </source>
</evidence>
<dbReference type="PROSITE" id="PS50178">
    <property type="entry name" value="ZF_FYVE"/>
    <property type="match status" value="1"/>
</dbReference>
<keyword evidence="10" id="KW-1053">Target membrane</keyword>
<feature type="repeat" description="ANK" evidence="11">
    <location>
        <begin position="335"/>
        <end position="367"/>
    </location>
</feature>
<dbReference type="SUPFAM" id="SSF57903">
    <property type="entry name" value="FYVE/PHD zinc finger"/>
    <property type="match status" value="1"/>
</dbReference>
<comment type="caution">
    <text evidence="15">The sequence shown here is derived from an EMBL/GenBank/DDBJ whole genome shotgun (WGS) entry which is preliminary data.</text>
</comment>
<evidence type="ECO:0000256" key="5">
    <source>
        <dbReference type="ARBA" id="ARBA00022737"/>
    </source>
</evidence>
<dbReference type="Pfam" id="PF00023">
    <property type="entry name" value="Ank"/>
    <property type="match status" value="1"/>
</dbReference>
<evidence type="ECO:0000256" key="3">
    <source>
        <dbReference type="ARBA" id="ARBA00022537"/>
    </source>
</evidence>
<dbReference type="SUPFAM" id="SSF54695">
    <property type="entry name" value="POZ domain"/>
    <property type="match status" value="1"/>
</dbReference>
<dbReference type="InterPro" id="IPR011011">
    <property type="entry name" value="Znf_FYVE_PHD"/>
</dbReference>
<dbReference type="SMART" id="SM00248">
    <property type="entry name" value="ANK"/>
    <property type="match status" value="13"/>
</dbReference>
<evidence type="ECO:0000256" key="12">
    <source>
        <dbReference type="PROSITE-ProRule" id="PRU00091"/>
    </source>
</evidence>
<dbReference type="Gene3D" id="1.25.40.20">
    <property type="entry name" value="Ankyrin repeat-containing domain"/>
    <property type="match status" value="4"/>
</dbReference>
<evidence type="ECO:0000259" key="14">
    <source>
        <dbReference type="PROSITE" id="PS50178"/>
    </source>
</evidence>
<name>A0ABQ7S8J7_9ACAR</name>
<keyword evidence="4" id="KW-0479">Metal-binding</keyword>
<keyword evidence="16" id="KW-1185">Reference proteome</keyword>
<dbReference type="EMBL" id="JAIFTH010000348">
    <property type="protein sequence ID" value="KAG9509754.1"/>
    <property type="molecule type" value="Genomic_DNA"/>
</dbReference>
<feature type="repeat" description="ANK" evidence="11">
    <location>
        <begin position="504"/>
        <end position="536"/>
    </location>
</feature>
<evidence type="ECO:0000256" key="10">
    <source>
        <dbReference type="ARBA" id="ARBA00023298"/>
    </source>
</evidence>
<keyword evidence="5" id="KW-0677">Repeat</keyword>
<accession>A0ABQ7S8J7</accession>
<keyword evidence="8" id="KW-0528">Neurotoxin</keyword>
<dbReference type="InterPro" id="IPR017455">
    <property type="entry name" value="Znf_FYVE-rel"/>
</dbReference>
<evidence type="ECO:0000256" key="4">
    <source>
        <dbReference type="ARBA" id="ARBA00022723"/>
    </source>
</evidence>
<feature type="domain" description="FYVE-type" evidence="14">
    <location>
        <begin position="670"/>
        <end position="740"/>
    </location>
</feature>
<feature type="non-terminal residue" evidence="15">
    <location>
        <position position="1"/>
    </location>
</feature>
<dbReference type="Pfam" id="PF00651">
    <property type="entry name" value="BTB"/>
    <property type="match status" value="1"/>
</dbReference>
<evidence type="ECO:0000313" key="16">
    <source>
        <dbReference type="Proteomes" id="UP000825002"/>
    </source>
</evidence>
<dbReference type="InterPro" id="IPR011333">
    <property type="entry name" value="SKP1/BTB/POZ_sf"/>
</dbReference>
<evidence type="ECO:0000256" key="6">
    <source>
        <dbReference type="ARBA" id="ARBA00022771"/>
    </source>
</evidence>
<dbReference type="Proteomes" id="UP000825002">
    <property type="component" value="Unassembled WGS sequence"/>
</dbReference>
<dbReference type="Pfam" id="PF01363">
    <property type="entry name" value="FYVE"/>
    <property type="match status" value="1"/>
</dbReference>
<keyword evidence="10" id="KW-0472">Membrane</keyword>
<dbReference type="PANTHER" id="PTHR24198:SF191">
    <property type="entry name" value="RABANKYRIN-5-LIKE"/>
    <property type="match status" value="1"/>
</dbReference>
<evidence type="ECO:0000256" key="1">
    <source>
        <dbReference type="ARBA" id="ARBA00004175"/>
    </source>
</evidence>
<feature type="repeat" description="ANK" evidence="11">
    <location>
        <begin position="186"/>
        <end position="218"/>
    </location>
</feature>
<dbReference type="SMART" id="SM00225">
    <property type="entry name" value="BTB"/>
    <property type="match status" value="1"/>
</dbReference>
<feature type="repeat" description="ANK" evidence="11">
    <location>
        <begin position="436"/>
        <end position="468"/>
    </location>
</feature>
<feature type="repeat" description="ANK" evidence="11">
    <location>
        <begin position="471"/>
        <end position="503"/>
    </location>
</feature>
<keyword evidence="2" id="KW-0268">Exocytosis</keyword>
<dbReference type="PROSITE" id="PS50097">
    <property type="entry name" value="BTB"/>
    <property type="match status" value="1"/>
</dbReference>
<dbReference type="InterPro" id="IPR036770">
    <property type="entry name" value="Ankyrin_rpt-contain_sf"/>
</dbReference>
<keyword evidence="6 12" id="KW-0863">Zinc-finger</keyword>
<evidence type="ECO:0000313" key="15">
    <source>
        <dbReference type="EMBL" id="KAG9509754.1"/>
    </source>
</evidence>
<dbReference type="SMART" id="SM00064">
    <property type="entry name" value="FYVE"/>
    <property type="match status" value="1"/>
</dbReference>
<keyword evidence="9 11" id="KW-0040">ANK repeat</keyword>
<dbReference type="InterPro" id="IPR013083">
    <property type="entry name" value="Znf_RING/FYVE/PHD"/>
</dbReference>
<evidence type="ECO:0000256" key="11">
    <source>
        <dbReference type="PROSITE-ProRule" id="PRU00023"/>
    </source>
</evidence>
<evidence type="ECO:0000256" key="8">
    <source>
        <dbReference type="ARBA" id="ARBA00023028"/>
    </source>
</evidence>
<evidence type="ECO:0000256" key="2">
    <source>
        <dbReference type="ARBA" id="ARBA00022483"/>
    </source>
</evidence>
<gene>
    <name evidence="15" type="primary">Ankfy1</name>
    <name evidence="15" type="ORF">GZH46_01714</name>
</gene>
<dbReference type="PROSITE" id="PS50088">
    <property type="entry name" value="ANK_REPEAT"/>
    <property type="match status" value="5"/>
</dbReference>
<dbReference type="InterPro" id="IPR000210">
    <property type="entry name" value="BTB/POZ_dom"/>
</dbReference>
<keyword evidence="8" id="KW-0800">Toxin</keyword>
<dbReference type="PANTHER" id="PTHR24198">
    <property type="entry name" value="ANKYRIN REPEAT AND PROTEIN KINASE DOMAIN-CONTAINING PROTEIN"/>
    <property type="match status" value="1"/>
</dbReference>
<dbReference type="Pfam" id="PF12796">
    <property type="entry name" value="Ank_2"/>
    <property type="match status" value="3"/>
</dbReference>
<dbReference type="InterPro" id="IPR000306">
    <property type="entry name" value="Znf_FYVE"/>
</dbReference>
<dbReference type="InterPro" id="IPR002110">
    <property type="entry name" value="Ankyrin_rpt"/>
</dbReference>
<proteinExistence type="predicted"/>
<dbReference type="Gene3D" id="3.30.40.10">
    <property type="entry name" value="Zinc/RING finger domain, C3HC4 (zinc finger)"/>
    <property type="match status" value="1"/>
</dbReference>
<evidence type="ECO:0000256" key="9">
    <source>
        <dbReference type="ARBA" id="ARBA00023043"/>
    </source>
</evidence>
<organism evidence="15 16">
    <name type="scientific">Fragariocoptes setiger</name>
    <dbReference type="NCBI Taxonomy" id="1670756"/>
    <lineage>
        <taxon>Eukaryota</taxon>
        <taxon>Metazoa</taxon>
        <taxon>Ecdysozoa</taxon>
        <taxon>Arthropoda</taxon>
        <taxon>Chelicerata</taxon>
        <taxon>Arachnida</taxon>
        <taxon>Acari</taxon>
        <taxon>Acariformes</taxon>
        <taxon>Trombidiformes</taxon>
        <taxon>Prostigmata</taxon>
        <taxon>Eupodina</taxon>
        <taxon>Eriophyoidea</taxon>
        <taxon>Phytoptidae</taxon>
        <taxon>Fragariocoptes</taxon>
    </lineage>
</organism>
<dbReference type="PROSITE" id="PS50297">
    <property type="entry name" value="ANK_REP_REGION"/>
    <property type="match status" value="5"/>
</dbReference>
<dbReference type="Gene3D" id="3.30.710.10">
    <property type="entry name" value="Potassium Channel Kv1.1, Chain A"/>
    <property type="match status" value="1"/>
</dbReference>
<reference evidence="15 16" key="1">
    <citation type="submission" date="2020-10" db="EMBL/GenBank/DDBJ databases">
        <authorList>
            <person name="Klimov P.B."/>
            <person name="Dyachkov S.M."/>
            <person name="Chetverikov P.E."/>
        </authorList>
    </citation>
    <scope>NUCLEOTIDE SEQUENCE [LARGE SCALE GENOMIC DNA]</scope>
    <source>
        <strain evidence="15">BMOC 18-1129-001#AD2665</strain>
        <tissue evidence="15">Entire mites</tissue>
    </source>
</reference>
<sequence>STFSADYGHALCVAAKKKKSASNLIGLSIHLSKLLEKMWPKEHIERLIDIIGNSFNDSRFSDLQIKLKDEDTLNCHKIVLSARSEVWYAQLNGTTNSSELDYSDIDAAVVTAIIKWAYTNSIDFQNRSHDESFVFGVMKFARKLKLTDLVTQCERSLLSMAPDVGLDRVARMLMEGQGNMNIKNDAGYTLLHLAIMSGDQRGATFLLNSNVDVNIRTPTNQTCLELAIRHRLPQIVRLICQKDYDLKNTRCSNGDPPIWLALSNRDENIASILVEYNCETDFWDEVPSKYRQNLLHRALDQNDELTACFLIRSGCECNSPRLPLADGTGDEEAFDGQTPLHLACAWGLEAVVQTLLEHHADLNAQDAEGRTPLHVAIINQNSAITSLLVAQPQLDLKLRDKYGQSAFATAMFSKNNNAAEIILGREPHAAEKFDPKGRTFLHLAIQKNDLESVLFLLSVHVNIHSRVQDSSKLTPLHLAVEVGSEMIVRNLLLAGANINDLTVQNQTALHIAAAKDHHLICKILIENNINYDALDIDQNNALHLACQNGNLASCRVLLTDSGISAEACNLRGRTPVHLLALHAKENAAAIFELFITSMPEYPINTQDAEGDTALLMAYKNGNANLCRALIRSRACLATTNRLGINIFNAQVASKNLLYRLLDYLPQEPPWTDGDSCLECNAKFSITTRKHHCRHCGRVLCAKCSPKEMPITKFSSSQNSERSSHKVQAVRVCGICYDVLSYGDSHAT</sequence>
<keyword evidence="3" id="KW-1052">Target cell membrane</keyword>
<protein>
    <submittedName>
        <fullName evidence="15">Rabankyrin-5</fullName>
    </submittedName>
</protein>